<feature type="coiled-coil region" evidence="1">
    <location>
        <begin position="231"/>
        <end position="265"/>
    </location>
</feature>
<protein>
    <submittedName>
        <fullName evidence="2">Uncharacterized protein</fullName>
    </submittedName>
</protein>
<organism evidence="2 3">
    <name type="scientific">Tanacetum coccineum</name>
    <dbReference type="NCBI Taxonomy" id="301880"/>
    <lineage>
        <taxon>Eukaryota</taxon>
        <taxon>Viridiplantae</taxon>
        <taxon>Streptophyta</taxon>
        <taxon>Embryophyta</taxon>
        <taxon>Tracheophyta</taxon>
        <taxon>Spermatophyta</taxon>
        <taxon>Magnoliopsida</taxon>
        <taxon>eudicotyledons</taxon>
        <taxon>Gunneridae</taxon>
        <taxon>Pentapetalae</taxon>
        <taxon>asterids</taxon>
        <taxon>campanulids</taxon>
        <taxon>Asterales</taxon>
        <taxon>Asteraceae</taxon>
        <taxon>Asteroideae</taxon>
        <taxon>Anthemideae</taxon>
        <taxon>Anthemidinae</taxon>
        <taxon>Tanacetum</taxon>
    </lineage>
</organism>
<reference evidence="2" key="2">
    <citation type="submission" date="2022-01" db="EMBL/GenBank/DDBJ databases">
        <authorList>
            <person name="Yamashiro T."/>
            <person name="Shiraishi A."/>
            <person name="Satake H."/>
            <person name="Nakayama K."/>
        </authorList>
    </citation>
    <scope>NUCLEOTIDE SEQUENCE</scope>
</reference>
<evidence type="ECO:0000256" key="1">
    <source>
        <dbReference type="SAM" id="Coils"/>
    </source>
</evidence>
<name>A0ABQ5I3Y4_9ASTR</name>
<accession>A0ABQ5I3Y4</accession>
<dbReference type="EMBL" id="BQNB010020285">
    <property type="protein sequence ID" value="GJT94320.1"/>
    <property type="molecule type" value="Genomic_DNA"/>
</dbReference>
<keyword evidence="3" id="KW-1185">Reference proteome</keyword>
<keyword evidence="1" id="KW-0175">Coiled coil</keyword>
<feature type="coiled-coil region" evidence="1">
    <location>
        <begin position="302"/>
        <end position="329"/>
    </location>
</feature>
<sequence>MPTEMELTLEQTQQGVSYEVSIPHTLWYTNKVSTIVILDSSKVTNTLQRKESIKAWDQQSSSNTRNQAVVQADRVDIQSRNVGNDGRNARRSFNAQEESSTIASVKGHYARDVFQSKDSGILSTSWSKCCLQRRTEAEVVLSNEQNDFLIAAQMEEFEELSVNICMMARIQQANIDSDEGPSYNFAVISEVQTPSTSFMNLLFSNSDHEQTYHEQPKIINSTNARNAYKEAEKQQILAQKVKQQNVELTKQLEQYKERVRVFGNNKRQTNQVFIKNLASLIIGPKRIETEFQTQFIHDRDKIIALEKEKDDLQLNVSEQRKQILELKSTQTSLKCKLNANEDKYLDDVMNLEAKLKKNENVVMKMSNYLQALFMLGPKPLSVYDPQLKRGLGYENPYTLKQAIFQNSKLYDASYLHSSKVHVNVCDTEEILKDATNSQIK</sequence>
<reference evidence="2" key="1">
    <citation type="journal article" date="2022" name="Int. J. Mol. Sci.">
        <title>Draft Genome of Tanacetum Coccineum: Genomic Comparison of Closely Related Tanacetum-Family Plants.</title>
        <authorList>
            <person name="Yamashiro T."/>
            <person name="Shiraishi A."/>
            <person name="Nakayama K."/>
            <person name="Satake H."/>
        </authorList>
    </citation>
    <scope>NUCLEOTIDE SEQUENCE</scope>
</reference>
<proteinExistence type="predicted"/>
<evidence type="ECO:0000313" key="2">
    <source>
        <dbReference type="EMBL" id="GJT94320.1"/>
    </source>
</evidence>
<dbReference type="Proteomes" id="UP001151760">
    <property type="component" value="Unassembled WGS sequence"/>
</dbReference>
<comment type="caution">
    <text evidence="2">The sequence shown here is derived from an EMBL/GenBank/DDBJ whole genome shotgun (WGS) entry which is preliminary data.</text>
</comment>
<evidence type="ECO:0000313" key="3">
    <source>
        <dbReference type="Proteomes" id="UP001151760"/>
    </source>
</evidence>
<gene>
    <name evidence="2" type="ORF">Tco_1083165</name>
</gene>